<dbReference type="PANTHER" id="PTHR46599:SF6">
    <property type="entry name" value="DUAL SPECIFICITY PHOSPHATASE 26"/>
    <property type="match status" value="1"/>
</dbReference>
<protein>
    <recommendedName>
        <fullName evidence="2">PiggyBac transposable element-derived protein domain-containing protein</fullName>
    </recommendedName>
</protein>
<dbReference type="PANTHER" id="PTHR46599">
    <property type="entry name" value="PIGGYBAC TRANSPOSABLE ELEMENT-DERIVED PROTEIN 4"/>
    <property type="match status" value="1"/>
</dbReference>
<reference evidence="3" key="3">
    <citation type="submission" date="2025-08" db="UniProtKB">
        <authorList>
            <consortium name="Ensembl"/>
        </authorList>
    </citation>
    <scope>IDENTIFICATION</scope>
    <source>
        <strain evidence="3">HNI</strain>
    </source>
</reference>
<reference evidence="3" key="4">
    <citation type="submission" date="2025-09" db="UniProtKB">
        <authorList>
            <consortium name="Ensembl"/>
        </authorList>
    </citation>
    <scope>IDENTIFICATION</scope>
    <source>
        <strain evidence="3">HNI</strain>
    </source>
</reference>
<dbReference type="AlphaFoldDB" id="A0A3P9LTJ7"/>
<feature type="compositionally biased region" description="Polar residues" evidence="1">
    <location>
        <begin position="70"/>
        <end position="85"/>
    </location>
</feature>
<dbReference type="InterPro" id="IPR029526">
    <property type="entry name" value="PGBD"/>
</dbReference>
<reference evidence="3 4" key="2">
    <citation type="submission" date="2017-04" db="EMBL/GenBank/DDBJ databases">
        <title>CpG methylation of centromeres and impact of large insertions on vertebrate speciation.</title>
        <authorList>
            <person name="Ichikawa K."/>
            <person name="Yoshimura J."/>
            <person name="Morishita S."/>
        </authorList>
    </citation>
    <scope>NUCLEOTIDE SEQUENCE</scope>
    <source>
        <strain evidence="3 4">HNI</strain>
    </source>
</reference>
<organism evidence="3 4">
    <name type="scientific">Oryzias latipes</name>
    <name type="common">Japanese rice fish</name>
    <name type="synonym">Japanese killifish</name>
    <dbReference type="NCBI Taxonomy" id="8090"/>
    <lineage>
        <taxon>Eukaryota</taxon>
        <taxon>Metazoa</taxon>
        <taxon>Chordata</taxon>
        <taxon>Craniata</taxon>
        <taxon>Vertebrata</taxon>
        <taxon>Euteleostomi</taxon>
        <taxon>Actinopterygii</taxon>
        <taxon>Neopterygii</taxon>
        <taxon>Teleostei</taxon>
        <taxon>Neoteleostei</taxon>
        <taxon>Acanthomorphata</taxon>
        <taxon>Ovalentaria</taxon>
        <taxon>Atherinomorphae</taxon>
        <taxon>Beloniformes</taxon>
        <taxon>Adrianichthyidae</taxon>
        <taxon>Oryziinae</taxon>
        <taxon>Oryzias</taxon>
    </lineage>
</organism>
<feature type="region of interest" description="Disordered" evidence="1">
    <location>
        <begin position="18"/>
        <end position="90"/>
    </location>
</feature>
<dbReference type="Pfam" id="PF13843">
    <property type="entry name" value="DDE_Tnp_1_7"/>
    <property type="match status" value="1"/>
</dbReference>
<evidence type="ECO:0000313" key="3">
    <source>
        <dbReference type="Ensembl" id="ENSORLP00020024079.1"/>
    </source>
</evidence>
<evidence type="ECO:0000313" key="4">
    <source>
        <dbReference type="Proteomes" id="UP000265180"/>
    </source>
</evidence>
<evidence type="ECO:0000256" key="1">
    <source>
        <dbReference type="SAM" id="MobiDB-lite"/>
    </source>
</evidence>
<proteinExistence type="predicted"/>
<name>A0A3P9LTJ7_ORYLA</name>
<accession>A0A3P9LTJ7</accession>
<reference key="1">
    <citation type="journal article" date="2007" name="Nature">
        <title>The medaka draft genome and insights into vertebrate genome evolution.</title>
        <authorList>
            <person name="Kasahara M."/>
            <person name="Naruse K."/>
            <person name="Sasaki S."/>
            <person name="Nakatani Y."/>
            <person name="Qu W."/>
            <person name="Ahsan B."/>
            <person name="Yamada T."/>
            <person name="Nagayasu Y."/>
            <person name="Doi K."/>
            <person name="Kasai Y."/>
            <person name="Jindo T."/>
            <person name="Kobayashi D."/>
            <person name="Shimada A."/>
            <person name="Toyoda A."/>
            <person name="Kuroki Y."/>
            <person name="Fujiyama A."/>
            <person name="Sasaki T."/>
            <person name="Shimizu A."/>
            <person name="Asakawa S."/>
            <person name="Shimizu N."/>
            <person name="Hashimoto S."/>
            <person name="Yang J."/>
            <person name="Lee Y."/>
            <person name="Matsushima K."/>
            <person name="Sugano S."/>
            <person name="Sakaizumi M."/>
            <person name="Narita T."/>
            <person name="Ohishi K."/>
            <person name="Haga S."/>
            <person name="Ohta F."/>
            <person name="Nomoto H."/>
            <person name="Nogata K."/>
            <person name="Morishita T."/>
            <person name="Endo T."/>
            <person name="Shin-I T."/>
            <person name="Takeda H."/>
            <person name="Morishita S."/>
            <person name="Kohara Y."/>
        </authorList>
    </citation>
    <scope>NUCLEOTIDE SEQUENCE [LARGE SCALE GENOMIC DNA]</scope>
    <source>
        <strain>Hd-rR</strain>
    </source>
</reference>
<sequence length="587" mass="66721">MSRRLKRFSVEEVLVQVLGHDEEGTEIEPEIEEDVSELEDITDFEPDSEETDQSTDGEGKAPEEQAPEETFQSKSGHLLWSSSPQDRGGRARVENLIKMTPGPTRYAASRVDDIKSSFQLFLPESIEGIILEMTNLEGKRVFGDTWREIDLVDLQAYIGLLILAGVYRSNDEATKSLWDEESGRPIFRATMSLQQFHVISRIIRFDNRDTRSIRWRNDKLAAIRNIWDKWVERLPLMYNPGPEVTVDERLVTFRGRCSFKVYIPSKPGKYGIKIWAACDARSSYAWNMQVYMGKPSTGRAEKNQGMRVVLDMTTGLQGHNITCENFFTSHALGQELLKRKLTMVGTVRKNKPELPPALVSTRGRQALSSQFAFTDTHTLVSYIPKKNRNVILMSTVHKDAAVSTTEHRKPLMIQDYNKNKGGVDCLDKLTGTYTCKRMTARWPVALFHNILDVSAFNAYVVWTAIDPTWNQGESFKRRLFLADLGKALVTPLIQRRQHIPRTPASASLVRSMRTPAPAAALAALPQQGHCQKRKRCGLCAPRDIKTSLTCFDVTDVRLAFTGEYPICLLTWHTQMHVSDSYLIYFHI</sequence>
<dbReference type="Ensembl" id="ENSORLT00020007889.1">
    <property type="protein sequence ID" value="ENSORLP00020024079.1"/>
    <property type="gene ID" value="ENSORLG00020005266.1"/>
</dbReference>
<feature type="domain" description="PiggyBac transposable element-derived protein" evidence="2">
    <location>
        <begin position="117"/>
        <end position="459"/>
    </location>
</feature>
<dbReference type="Proteomes" id="UP000265180">
    <property type="component" value="Chromosome 7"/>
</dbReference>
<evidence type="ECO:0000259" key="2">
    <source>
        <dbReference type="Pfam" id="PF13843"/>
    </source>
</evidence>
<feature type="compositionally biased region" description="Acidic residues" evidence="1">
    <location>
        <begin position="23"/>
        <end position="55"/>
    </location>
</feature>